<protein>
    <recommendedName>
        <fullName evidence="3">Ribosome biogenesis protein SLX9</fullName>
    </recommendedName>
</protein>
<evidence type="ECO:0000313" key="7">
    <source>
        <dbReference type="Proteomes" id="UP000070501"/>
    </source>
</evidence>
<sequence length="208" mass="22618">MAPLAPVAKRRSLRDKLAAKSSSGMAPYFPYKAPRPDAVDTSDSFLNTKKDKRLVKHSAFVSRIEKSGVQKKALKRRRPGNKLVANLESLADALPDLLEDGETEAGLQQLREGKIRHKSLKSRKGALKRKEKIVKGEVERFGVNMARLNAVPQQTSGTMEVENGAAPSAQNVAAPAPASTSSRFAALRGFISATMEQNPQFVAKKPVD</sequence>
<evidence type="ECO:0000256" key="1">
    <source>
        <dbReference type="ARBA" id="ARBA00004604"/>
    </source>
</evidence>
<evidence type="ECO:0000256" key="5">
    <source>
        <dbReference type="SAM" id="MobiDB-lite"/>
    </source>
</evidence>
<dbReference type="Pfam" id="PF15341">
    <property type="entry name" value="SLX9"/>
    <property type="match status" value="1"/>
</dbReference>
<feature type="region of interest" description="Disordered" evidence="5">
    <location>
        <begin position="1"/>
        <end position="33"/>
    </location>
</feature>
<evidence type="ECO:0000313" key="6">
    <source>
        <dbReference type="EMBL" id="KXJ91375.1"/>
    </source>
</evidence>
<comment type="similarity">
    <text evidence="2">Belongs to the SLX9 family.</text>
</comment>
<proteinExistence type="inferred from homology"/>
<dbReference type="GO" id="GO:0030688">
    <property type="term" value="C:preribosome, small subunit precursor"/>
    <property type="evidence" value="ECO:0007669"/>
    <property type="project" value="InterPro"/>
</dbReference>
<reference evidence="7" key="1">
    <citation type="submission" date="2016-02" db="EMBL/GenBank/DDBJ databases">
        <title>Draft genome sequence of Microdochium bolleyi, a fungal endophyte of beachgrass.</title>
        <authorList>
            <consortium name="DOE Joint Genome Institute"/>
            <person name="David A.S."/>
            <person name="May G."/>
            <person name="Haridas S."/>
            <person name="Lim J."/>
            <person name="Wang M."/>
            <person name="Labutti K."/>
            <person name="Lipzen A."/>
            <person name="Barry K."/>
            <person name="Grigoriev I.V."/>
        </authorList>
    </citation>
    <scope>NUCLEOTIDE SEQUENCE [LARGE SCALE GENOMIC DNA]</scope>
    <source>
        <strain evidence="7">J235TASD1</strain>
    </source>
</reference>
<dbReference type="Proteomes" id="UP000070501">
    <property type="component" value="Unassembled WGS sequence"/>
</dbReference>
<dbReference type="GO" id="GO:0005730">
    <property type="term" value="C:nucleolus"/>
    <property type="evidence" value="ECO:0007669"/>
    <property type="project" value="UniProtKB-SubCell"/>
</dbReference>
<dbReference type="OrthoDB" id="5429132at2759"/>
<keyword evidence="4" id="KW-0539">Nucleus</keyword>
<dbReference type="STRING" id="196109.A0A136J2J4"/>
<dbReference type="EMBL" id="KQ964250">
    <property type="protein sequence ID" value="KXJ91375.1"/>
    <property type="molecule type" value="Genomic_DNA"/>
</dbReference>
<evidence type="ECO:0000256" key="3">
    <source>
        <dbReference type="ARBA" id="ARBA00021321"/>
    </source>
</evidence>
<comment type="subcellular location">
    <subcellularLocation>
        <location evidence="1">Nucleus</location>
        <location evidence="1">Nucleolus</location>
    </subcellularLocation>
</comment>
<evidence type="ECO:0000256" key="2">
    <source>
        <dbReference type="ARBA" id="ARBA00011022"/>
    </source>
</evidence>
<name>A0A136J2J4_9PEZI</name>
<gene>
    <name evidence="6" type="ORF">Micbo1qcDRAFT_175591</name>
</gene>
<dbReference type="InterPro" id="IPR028160">
    <property type="entry name" value="Slx9-like"/>
</dbReference>
<dbReference type="GO" id="GO:0030686">
    <property type="term" value="C:90S preribosome"/>
    <property type="evidence" value="ECO:0007669"/>
    <property type="project" value="InterPro"/>
</dbReference>
<accession>A0A136J2J4</accession>
<keyword evidence="7" id="KW-1185">Reference proteome</keyword>
<organism evidence="6 7">
    <name type="scientific">Microdochium bolleyi</name>
    <dbReference type="NCBI Taxonomy" id="196109"/>
    <lineage>
        <taxon>Eukaryota</taxon>
        <taxon>Fungi</taxon>
        <taxon>Dikarya</taxon>
        <taxon>Ascomycota</taxon>
        <taxon>Pezizomycotina</taxon>
        <taxon>Sordariomycetes</taxon>
        <taxon>Xylariomycetidae</taxon>
        <taxon>Xylariales</taxon>
        <taxon>Microdochiaceae</taxon>
        <taxon>Microdochium</taxon>
    </lineage>
</organism>
<evidence type="ECO:0000256" key="4">
    <source>
        <dbReference type="ARBA" id="ARBA00023242"/>
    </source>
</evidence>
<dbReference type="InParanoid" id="A0A136J2J4"/>
<dbReference type="GO" id="GO:0000462">
    <property type="term" value="P:maturation of SSU-rRNA from tricistronic rRNA transcript (SSU-rRNA, 5.8S rRNA, LSU-rRNA)"/>
    <property type="evidence" value="ECO:0007669"/>
    <property type="project" value="InterPro"/>
</dbReference>
<dbReference type="AlphaFoldDB" id="A0A136J2J4"/>